<dbReference type="InterPro" id="IPR006303">
    <property type="entry name" value="FliR"/>
</dbReference>
<evidence type="ECO:0000256" key="8">
    <source>
        <dbReference type="ARBA" id="ARBA00023143"/>
    </source>
</evidence>
<dbReference type="GO" id="GO:0044780">
    <property type="term" value="P:bacterial-type flagellum assembly"/>
    <property type="evidence" value="ECO:0007669"/>
    <property type="project" value="UniProtKB-UniRule"/>
</dbReference>
<dbReference type="AlphaFoldDB" id="A0A3G1KT03"/>
<organism evidence="11 12">
    <name type="scientific">Formimonas warabiya</name>
    <dbReference type="NCBI Taxonomy" id="1761012"/>
    <lineage>
        <taxon>Bacteria</taxon>
        <taxon>Bacillati</taxon>
        <taxon>Bacillota</taxon>
        <taxon>Clostridia</taxon>
        <taxon>Eubacteriales</taxon>
        <taxon>Peptococcaceae</taxon>
        <taxon>Candidatus Formimonas</taxon>
    </lineage>
</organism>
<accession>A0A3G1KT03</accession>
<dbReference type="PANTHER" id="PTHR30065:SF1">
    <property type="entry name" value="SURFACE PRESENTATION OF ANTIGENS PROTEIN SPAR"/>
    <property type="match status" value="1"/>
</dbReference>
<evidence type="ECO:0000256" key="1">
    <source>
        <dbReference type="ARBA" id="ARBA00002578"/>
    </source>
</evidence>
<feature type="transmembrane region" description="Helical" evidence="10">
    <location>
        <begin position="124"/>
        <end position="146"/>
    </location>
</feature>
<evidence type="ECO:0000256" key="6">
    <source>
        <dbReference type="ARBA" id="ARBA00022989"/>
    </source>
</evidence>
<comment type="similarity">
    <text evidence="2 10">Belongs to the FliR/MopE/SpaR family.</text>
</comment>
<evidence type="ECO:0000256" key="2">
    <source>
        <dbReference type="ARBA" id="ARBA00009772"/>
    </source>
</evidence>
<evidence type="ECO:0000256" key="3">
    <source>
        <dbReference type="ARBA" id="ARBA00021717"/>
    </source>
</evidence>
<evidence type="ECO:0000313" key="12">
    <source>
        <dbReference type="Proteomes" id="UP000323521"/>
    </source>
</evidence>
<feature type="transmembrane region" description="Helical" evidence="10">
    <location>
        <begin position="6"/>
        <end position="29"/>
    </location>
</feature>
<keyword evidence="4 10" id="KW-1003">Cell membrane</keyword>
<reference evidence="11 12" key="1">
    <citation type="submission" date="2016-10" db="EMBL/GenBank/DDBJ databases">
        <title>Complete Genome Sequence of Peptococcaceae strain DCMF.</title>
        <authorList>
            <person name="Edwards R.J."/>
            <person name="Holland S.I."/>
            <person name="Deshpande N.P."/>
            <person name="Wong Y.K."/>
            <person name="Ertan H."/>
            <person name="Manefield M."/>
            <person name="Russell T.L."/>
            <person name="Lee M.J."/>
        </authorList>
    </citation>
    <scope>NUCLEOTIDE SEQUENCE [LARGE SCALE GENOMIC DNA]</scope>
    <source>
        <strain evidence="11 12">DCMF</strain>
    </source>
</reference>
<gene>
    <name evidence="11" type="ORF">DCMF_13565</name>
</gene>
<dbReference type="EMBL" id="CP017634">
    <property type="protein sequence ID" value="ATW25653.1"/>
    <property type="molecule type" value="Genomic_DNA"/>
</dbReference>
<feature type="transmembrane region" description="Helical" evidence="10">
    <location>
        <begin position="66"/>
        <end position="91"/>
    </location>
</feature>
<dbReference type="GO" id="GO:0005886">
    <property type="term" value="C:plasma membrane"/>
    <property type="evidence" value="ECO:0007669"/>
    <property type="project" value="UniProtKB-SubCell"/>
</dbReference>
<feature type="transmembrane region" description="Helical" evidence="10">
    <location>
        <begin position="152"/>
        <end position="169"/>
    </location>
</feature>
<dbReference type="Proteomes" id="UP000323521">
    <property type="component" value="Chromosome"/>
</dbReference>
<dbReference type="KEGG" id="fwa:DCMF_13565"/>
<dbReference type="PRINTS" id="PR00953">
    <property type="entry name" value="TYPE3IMRPROT"/>
</dbReference>
<keyword evidence="6 10" id="KW-1133">Transmembrane helix</keyword>
<evidence type="ECO:0000256" key="4">
    <source>
        <dbReference type="ARBA" id="ARBA00022475"/>
    </source>
</evidence>
<dbReference type="Pfam" id="PF01311">
    <property type="entry name" value="Bac_export_1"/>
    <property type="match status" value="1"/>
</dbReference>
<name>A0A3G1KT03_FORW1</name>
<keyword evidence="5 10" id="KW-0812">Transmembrane</keyword>
<comment type="function">
    <text evidence="1 10">Role in flagellar biosynthesis.</text>
</comment>
<keyword evidence="12" id="KW-1185">Reference proteome</keyword>
<protein>
    <recommendedName>
        <fullName evidence="3 9">Flagellar biosynthetic protein FliR</fullName>
    </recommendedName>
</protein>
<evidence type="ECO:0000256" key="5">
    <source>
        <dbReference type="ARBA" id="ARBA00022692"/>
    </source>
</evidence>
<sequence length="254" mass="27159">MIDLTLWLVFILVLIRVASFLVASPVFSLRNIPNNVKIGAALILALVLLPQIQTGNVLVPDNAVQFAGYVVSETLTGLVLGMAASSIFAAVRMAGQLMDIQIGFAMAMIVDPANGTQNTLVGQFLYLIGVLLFFSLDIHHLLISALAKSFDLLAPGGLLITGQVILNLMKTYFLMFTYAVRMALPVVVVLIISDISLGLISKTVPQFNVLMIGFPLKIGVGILTLVLLLPVLATIIGNLFQTMDNQILLLLGGG</sequence>
<feature type="transmembrane region" description="Helical" evidence="10">
    <location>
        <begin position="178"/>
        <end position="200"/>
    </location>
</feature>
<proteinExistence type="inferred from homology"/>
<feature type="transmembrane region" description="Helical" evidence="10">
    <location>
        <begin position="36"/>
        <end position="54"/>
    </location>
</feature>
<dbReference type="GO" id="GO:0006605">
    <property type="term" value="P:protein targeting"/>
    <property type="evidence" value="ECO:0007669"/>
    <property type="project" value="UniProtKB-UniRule"/>
</dbReference>
<keyword evidence="7 10" id="KW-0472">Membrane</keyword>
<keyword evidence="11" id="KW-0969">Cilium</keyword>
<comment type="subcellular location">
    <subcellularLocation>
        <location evidence="10">Cell membrane</location>
        <topology evidence="10">Multi-pass membrane protein</topology>
    </subcellularLocation>
    <subcellularLocation>
        <location evidence="10">Bacterial flagellum basal body</location>
    </subcellularLocation>
</comment>
<dbReference type="GO" id="GO:0009425">
    <property type="term" value="C:bacterial-type flagellum basal body"/>
    <property type="evidence" value="ECO:0007669"/>
    <property type="project" value="UniProtKB-SubCell"/>
</dbReference>
<evidence type="ECO:0000256" key="7">
    <source>
        <dbReference type="ARBA" id="ARBA00023136"/>
    </source>
</evidence>
<feature type="transmembrane region" description="Helical" evidence="10">
    <location>
        <begin position="220"/>
        <end position="240"/>
    </location>
</feature>
<evidence type="ECO:0000256" key="9">
    <source>
        <dbReference type="NCBIfam" id="TIGR01400"/>
    </source>
</evidence>
<dbReference type="RefSeq" id="WP_148134913.1">
    <property type="nucleotide sequence ID" value="NZ_CP017634.1"/>
</dbReference>
<evidence type="ECO:0000256" key="10">
    <source>
        <dbReference type="RuleBase" id="RU362071"/>
    </source>
</evidence>
<keyword evidence="8 10" id="KW-0975">Bacterial flagellum</keyword>
<dbReference type="PANTHER" id="PTHR30065">
    <property type="entry name" value="FLAGELLAR BIOSYNTHETIC PROTEIN FLIR"/>
    <property type="match status" value="1"/>
</dbReference>
<evidence type="ECO:0000313" key="11">
    <source>
        <dbReference type="EMBL" id="ATW25653.1"/>
    </source>
</evidence>
<dbReference type="OrthoDB" id="9807748at2"/>
<dbReference type="NCBIfam" id="TIGR01400">
    <property type="entry name" value="fliR"/>
    <property type="match status" value="1"/>
</dbReference>
<dbReference type="InterPro" id="IPR002010">
    <property type="entry name" value="T3SS_IM_R"/>
</dbReference>
<keyword evidence="11" id="KW-0282">Flagellum</keyword>
<keyword evidence="11" id="KW-0966">Cell projection</keyword>